<keyword evidence="5" id="KW-0560">Oxidoreductase</keyword>
<evidence type="ECO:0000256" key="4">
    <source>
        <dbReference type="ARBA" id="ARBA00022827"/>
    </source>
</evidence>
<dbReference type="PANTHER" id="PTHR43884">
    <property type="entry name" value="ACYL-COA DEHYDROGENASE"/>
    <property type="match status" value="1"/>
</dbReference>
<sequence>MDFQLTDDQKSLQEAARRFAQEQLPDLARKLEESCEPVPHDWLKRYADMGFLGINVAEKYGGLGLGNLEALLVVEEFAKISSAVAFPVFESCVGPVRAIEHFAPESLRERVIPRVCSGEAVVAVSMSEPDAGSALTDLRTNAKVVGDKVILNGTKRWCSGGGHADGYVVYCRFDDVPGAKGIGAVYVDKDTPGLSFGPQEQLMGFRGVPSSDLYFDNVELPLDAVIVPGGGFKKLMEAFDLERCGNATMSLGQASGALDDVLDYVQERKQFGRPIVEFQGVQIKLAEMKLRVEAARLLIHRAAKNAEDGMPSILDSSLAKCYANEISREVTGTAVQLMGGYGYSKEYPMERRLRDSWGWGIAGGAIDIQKVNIASAMVGRRFNQRAG</sequence>
<dbReference type="Gene3D" id="2.40.110.10">
    <property type="entry name" value="Butyryl-CoA Dehydrogenase, subunit A, domain 2"/>
    <property type="match status" value="1"/>
</dbReference>
<dbReference type="Pfam" id="PF00441">
    <property type="entry name" value="Acyl-CoA_dh_1"/>
    <property type="match status" value="1"/>
</dbReference>
<comment type="similarity">
    <text evidence="2 5">Belongs to the acyl-CoA dehydrogenase family.</text>
</comment>
<dbReference type="InterPro" id="IPR006091">
    <property type="entry name" value="Acyl-CoA_Oxase/DH_mid-dom"/>
</dbReference>
<gene>
    <name evidence="9" type="ORF">STA1M1_34800</name>
</gene>
<organism evidence="9 10">
    <name type="scientific">Sinisalibacter aestuarii</name>
    <dbReference type="NCBI Taxonomy" id="2949426"/>
    <lineage>
        <taxon>Bacteria</taxon>
        <taxon>Pseudomonadati</taxon>
        <taxon>Pseudomonadota</taxon>
        <taxon>Alphaproteobacteria</taxon>
        <taxon>Rhodobacterales</taxon>
        <taxon>Roseobacteraceae</taxon>
        <taxon>Sinisalibacter</taxon>
    </lineage>
</organism>
<evidence type="ECO:0000256" key="3">
    <source>
        <dbReference type="ARBA" id="ARBA00022630"/>
    </source>
</evidence>
<proteinExistence type="inferred from homology"/>
<dbReference type="Gene3D" id="1.20.140.10">
    <property type="entry name" value="Butyryl-CoA Dehydrogenase, subunit A, domain 3"/>
    <property type="match status" value="1"/>
</dbReference>
<evidence type="ECO:0000259" key="6">
    <source>
        <dbReference type="Pfam" id="PF00441"/>
    </source>
</evidence>
<reference evidence="9" key="1">
    <citation type="journal article" date="2023" name="Int. J. Syst. Evol. Microbiol.">
        <title>Sinisalibacter aestuarii sp. nov., isolated from estuarine sediment of the Arakawa River.</title>
        <authorList>
            <person name="Arafat S.T."/>
            <person name="Hirano S."/>
            <person name="Sato A."/>
            <person name="Takeuchi K."/>
            <person name="Yasuda T."/>
            <person name="Terahara T."/>
            <person name="Hamada M."/>
            <person name="Kobayashi T."/>
        </authorList>
    </citation>
    <scope>NUCLEOTIDE SEQUENCE</scope>
    <source>
        <strain evidence="9">B-399</strain>
    </source>
</reference>
<feature type="domain" description="Acyl-CoA oxidase/dehydrogenase middle" evidence="7">
    <location>
        <begin position="123"/>
        <end position="218"/>
    </location>
</feature>
<evidence type="ECO:0000313" key="9">
    <source>
        <dbReference type="EMBL" id="GKY89611.1"/>
    </source>
</evidence>
<keyword evidence="4 5" id="KW-0274">FAD</keyword>
<dbReference type="SUPFAM" id="SSF47203">
    <property type="entry name" value="Acyl-CoA dehydrogenase C-terminal domain-like"/>
    <property type="match status" value="1"/>
</dbReference>
<feature type="domain" description="Acyl-CoA dehydrogenase/oxidase C-terminal" evidence="6">
    <location>
        <begin position="229"/>
        <end position="377"/>
    </location>
</feature>
<accession>A0ABQ5LXA3</accession>
<evidence type="ECO:0000259" key="8">
    <source>
        <dbReference type="Pfam" id="PF02771"/>
    </source>
</evidence>
<dbReference type="Gene3D" id="1.10.540.10">
    <property type="entry name" value="Acyl-CoA dehydrogenase/oxidase, N-terminal domain"/>
    <property type="match status" value="1"/>
</dbReference>
<dbReference type="InterPro" id="IPR036250">
    <property type="entry name" value="AcylCo_DH-like_C"/>
</dbReference>
<comment type="cofactor">
    <cofactor evidence="1 5">
        <name>FAD</name>
        <dbReference type="ChEBI" id="CHEBI:57692"/>
    </cofactor>
</comment>
<evidence type="ECO:0000313" key="10">
    <source>
        <dbReference type="Proteomes" id="UP001144205"/>
    </source>
</evidence>
<dbReference type="InterPro" id="IPR037069">
    <property type="entry name" value="AcylCoA_DH/ox_N_sf"/>
</dbReference>
<keyword evidence="10" id="KW-1185">Reference proteome</keyword>
<dbReference type="EMBL" id="BROH01000013">
    <property type="protein sequence ID" value="GKY89611.1"/>
    <property type="molecule type" value="Genomic_DNA"/>
</dbReference>
<dbReference type="Pfam" id="PF02771">
    <property type="entry name" value="Acyl-CoA_dh_N"/>
    <property type="match status" value="1"/>
</dbReference>
<comment type="caution">
    <text evidence="9">The sequence shown here is derived from an EMBL/GenBank/DDBJ whole genome shotgun (WGS) entry which is preliminary data.</text>
</comment>
<dbReference type="Proteomes" id="UP001144205">
    <property type="component" value="Unassembled WGS sequence"/>
</dbReference>
<evidence type="ECO:0000256" key="1">
    <source>
        <dbReference type="ARBA" id="ARBA00001974"/>
    </source>
</evidence>
<dbReference type="InterPro" id="IPR006089">
    <property type="entry name" value="Acyl-CoA_DH_CS"/>
</dbReference>
<protein>
    <submittedName>
        <fullName evidence="9">Acyl-CoA dehydrogenase</fullName>
    </submittedName>
</protein>
<dbReference type="RefSeq" id="WP_281843635.1">
    <property type="nucleotide sequence ID" value="NZ_BROH01000013.1"/>
</dbReference>
<evidence type="ECO:0000259" key="7">
    <source>
        <dbReference type="Pfam" id="PF02770"/>
    </source>
</evidence>
<dbReference type="InterPro" id="IPR009075">
    <property type="entry name" value="AcylCo_DH/oxidase_C"/>
</dbReference>
<dbReference type="InterPro" id="IPR009100">
    <property type="entry name" value="AcylCoA_DH/oxidase_NM_dom_sf"/>
</dbReference>
<dbReference type="PANTHER" id="PTHR43884:SF12">
    <property type="entry name" value="ISOVALERYL-COA DEHYDROGENASE, MITOCHONDRIAL-RELATED"/>
    <property type="match status" value="1"/>
</dbReference>
<evidence type="ECO:0000256" key="5">
    <source>
        <dbReference type="RuleBase" id="RU362125"/>
    </source>
</evidence>
<dbReference type="InterPro" id="IPR013786">
    <property type="entry name" value="AcylCoA_DH/ox_N"/>
</dbReference>
<dbReference type="Pfam" id="PF02770">
    <property type="entry name" value="Acyl-CoA_dh_M"/>
    <property type="match status" value="1"/>
</dbReference>
<dbReference type="PROSITE" id="PS00073">
    <property type="entry name" value="ACYL_COA_DH_2"/>
    <property type="match status" value="1"/>
</dbReference>
<keyword evidence="3 5" id="KW-0285">Flavoprotein</keyword>
<dbReference type="InterPro" id="IPR046373">
    <property type="entry name" value="Acyl-CoA_Oxase/DH_mid-dom_sf"/>
</dbReference>
<name>A0ABQ5LXA3_9RHOB</name>
<feature type="domain" description="Acyl-CoA dehydrogenase/oxidase N-terminal" evidence="8">
    <location>
        <begin position="6"/>
        <end position="119"/>
    </location>
</feature>
<evidence type="ECO:0000256" key="2">
    <source>
        <dbReference type="ARBA" id="ARBA00009347"/>
    </source>
</evidence>
<dbReference type="SUPFAM" id="SSF56645">
    <property type="entry name" value="Acyl-CoA dehydrogenase NM domain-like"/>
    <property type="match status" value="1"/>
</dbReference>
<dbReference type="PIRSF" id="PIRSF016578">
    <property type="entry name" value="HsaA"/>
    <property type="match status" value="1"/>
</dbReference>